<feature type="transmembrane region" description="Helical" evidence="6">
    <location>
        <begin position="299"/>
        <end position="317"/>
    </location>
</feature>
<organism evidence="9 10">
    <name type="scientific">Methylohalomonas lacus</name>
    <dbReference type="NCBI Taxonomy" id="398773"/>
    <lineage>
        <taxon>Bacteria</taxon>
        <taxon>Pseudomonadati</taxon>
        <taxon>Pseudomonadota</taxon>
        <taxon>Gammaproteobacteria</taxon>
        <taxon>Methylohalomonadales</taxon>
        <taxon>Methylohalomonadaceae</taxon>
        <taxon>Methylohalomonas</taxon>
    </lineage>
</organism>
<evidence type="ECO:0000313" key="9">
    <source>
        <dbReference type="EMBL" id="MCS3902358.1"/>
    </source>
</evidence>
<evidence type="ECO:0000313" key="10">
    <source>
        <dbReference type="Proteomes" id="UP001204445"/>
    </source>
</evidence>
<dbReference type="AlphaFoldDB" id="A0AAE3HJH4"/>
<feature type="transmembrane region" description="Helical" evidence="6">
    <location>
        <begin position="250"/>
        <end position="270"/>
    </location>
</feature>
<feature type="transmembrane region" description="Helical" evidence="6">
    <location>
        <begin position="623"/>
        <end position="642"/>
    </location>
</feature>
<feature type="transmembrane region" description="Helical" evidence="6">
    <location>
        <begin position="708"/>
        <end position="731"/>
    </location>
</feature>
<dbReference type="PANTHER" id="PTHR33406:SF13">
    <property type="entry name" value="MEMBRANE PROTEIN YDFJ"/>
    <property type="match status" value="1"/>
</dbReference>
<dbReference type="PANTHER" id="PTHR33406">
    <property type="entry name" value="MEMBRANE PROTEIN MJ1562-RELATED"/>
    <property type="match status" value="1"/>
</dbReference>
<dbReference type="RefSeq" id="WP_259053867.1">
    <property type="nucleotide sequence ID" value="NZ_JANUCT010000002.1"/>
</dbReference>
<dbReference type="InterPro" id="IPR050545">
    <property type="entry name" value="Mycobact_MmpL"/>
</dbReference>
<dbReference type="GO" id="GO:0005886">
    <property type="term" value="C:plasma membrane"/>
    <property type="evidence" value="ECO:0007669"/>
    <property type="project" value="UniProtKB-SubCell"/>
</dbReference>
<feature type="transmembrane region" description="Helical" evidence="6">
    <location>
        <begin position="737"/>
        <end position="758"/>
    </location>
</feature>
<dbReference type="Proteomes" id="UP001204445">
    <property type="component" value="Unassembled WGS sequence"/>
</dbReference>
<evidence type="ECO:0000256" key="7">
    <source>
        <dbReference type="SAM" id="SignalP"/>
    </source>
</evidence>
<keyword evidence="4 6" id="KW-1133">Transmembrane helix</keyword>
<sequence length="768" mass="83003">MKYRALVWIALLIAASLWSAWQLNAGAIAIDADYLAFVDSGENAASGLQATHRLLTEDNRRALFVVGHDNHDTARQQARDFIASLKALPQTAAINSPVADSDDRGERLLKHYAAHGGGLLSRADRRKLENGQARPIYERALAEIYAPAAMTTGAGLRADPFRLLPAFLRQLQERSAGFDRAIKHNGRSHVPISVRLDEVTTAQRHDWAAAVTAAIDRVHDADAATQILHTGPLFFARAEENRARQEVRRIALLSTAGIVLLALAVFLSWLPVAGLLITIGGGLLAGLTAAVTLMDTIHVIALVFGSSLIGISVDYAFHYFAVHDRLGDGYGNRRLRRILPGLTLGLLTSLIGFAALAVTPAALLTQIAVFSAFGLAGAYLTVVCLLPLLPERGPAPWLHDNPGLMQLVHRHRRLFQRNSARYALLAVWFIGLIALPWWLQPDDDVRVLGYSEAQLVSNSETIQAITGQGGRADFLLIEAADTQTALQLEETIRERLTPLIERGQLGGLIAIADFIPSLQRQRDNRQLVAEKLHAPYADELAAAIGNPVTPPDTDELLRPDRQTLALWPQLDTLLVAQQPGTHLVRLQGMDDADAVDAALADLAGAQRINPVAVVNNALAGYRVWAYVALLLLLAGAAVLLVSRYGRRHGLLTLLAPASGVLLALLATPLLGVTHNFFTTMALFLVFAIGADYAIFLRESHADAFIEQTYLAVLLSLASSLLTFGLLASSRIPLVHDLGLVIVVGLTAAWLCATLSLAAHPDDKEHNPS</sequence>
<feature type="transmembrane region" description="Helical" evidence="6">
    <location>
        <begin position="676"/>
        <end position="696"/>
    </location>
</feature>
<gene>
    <name evidence="9" type="ORF">J2T55_000354</name>
</gene>
<keyword evidence="2" id="KW-1003">Cell membrane</keyword>
<feature type="chain" id="PRO_5042209888" evidence="7">
    <location>
        <begin position="21"/>
        <end position="768"/>
    </location>
</feature>
<evidence type="ECO:0000259" key="8">
    <source>
        <dbReference type="Pfam" id="PF03176"/>
    </source>
</evidence>
<feature type="transmembrane region" description="Helical" evidence="6">
    <location>
        <begin position="420"/>
        <end position="439"/>
    </location>
</feature>
<comment type="caution">
    <text evidence="9">The sequence shown here is derived from an EMBL/GenBank/DDBJ whole genome shotgun (WGS) entry which is preliminary data.</text>
</comment>
<keyword evidence="3 6" id="KW-0812">Transmembrane</keyword>
<accession>A0AAE3HJH4</accession>
<keyword evidence="7" id="KW-0732">Signal</keyword>
<feature type="transmembrane region" description="Helical" evidence="6">
    <location>
        <begin position="367"/>
        <end position="389"/>
    </location>
</feature>
<feature type="transmembrane region" description="Helical" evidence="6">
    <location>
        <begin position="275"/>
        <end position="293"/>
    </location>
</feature>
<feature type="transmembrane region" description="Helical" evidence="6">
    <location>
        <begin position="338"/>
        <end position="361"/>
    </location>
</feature>
<comment type="subcellular location">
    <subcellularLocation>
        <location evidence="1">Cell membrane</location>
        <topology evidence="1">Multi-pass membrane protein</topology>
    </subcellularLocation>
</comment>
<dbReference type="SUPFAM" id="SSF82866">
    <property type="entry name" value="Multidrug efflux transporter AcrB transmembrane domain"/>
    <property type="match status" value="2"/>
</dbReference>
<dbReference type="Pfam" id="PF03176">
    <property type="entry name" value="MMPL"/>
    <property type="match status" value="1"/>
</dbReference>
<feature type="transmembrane region" description="Helical" evidence="6">
    <location>
        <begin position="649"/>
        <end position="670"/>
    </location>
</feature>
<evidence type="ECO:0000256" key="4">
    <source>
        <dbReference type="ARBA" id="ARBA00022989"/>
    </source>
</evidence>
<name>A0AAE3HJH4_9GAMM</name>
<evidence type="ECO:0000256" key="3">
    <source>
        <dbReference type="ARBA" id="ARBA00022692"/>
    </source>
</evidence>
<proteinExistence type="predicted"/>
<keyword evidence="10" id="KW-1185">Reference proteome</keyword>
<dbReference type="Gene3D" id="1.20.1640.10">
    <property type="entry name" value="Multidrug efflux transporter AcrB transmembrane domain"/>
    <property type="match status" value="1"/>
</dbReference>
<dbReference type="EMBL" id="JANUCT010000002">
    <property type="protein sequence ID" value="MCS3902358.1"/>
    <property type="molecule type" value="Genomic_DNA"/>
</dbReference>
<evidence type="ECO:0000256" key="5">
    <source>
        <dbReference type="ARBA" id="ARBA00023136"/>
    </source>
</evidence>
<evidence type="ECO:0000256" key="1">
    <source>
        <dbReference type="ARBA" id="ARBA00004651"/>
    </source>
</evidence>
<dbReference type="InterPro" id="IPR004869">
    <property type="entry name" value="MMPL_dom"/>
</dbReference>
<feature type="signal peptide" evidence="7">
    <location>
        <begin position="1"/>
        <end position="20"/>
    </location>
</feature>
<keyword evidence="5 6" id="KW-0472">Membrane</keyword>
<reference evidence="9" key="1">
    <citation type="submission" date="2022-08" db="EMBL/GenBank/DDBJ databases">
        <title>Genomic Encyclopedia of Type Strains, Phase III (KMG-III): the genomes of soil and plant-associated and newly described type strains.</title>
        <authorList>
            <person name="Whitman W."/>
        </authorList>
    </citation>
    <scope>NUCLEOTIDE SEQUENCE</scope>
    <source>
        <strain evidence="9">HMT 1</strain>
    </source>
</reference>
<evidence type="ECO:0000256" key="2">
    <source>
        <dbReference type="ARBA" id="ARBA00022475"/>
    </source>
</evidence>
<evidence type="ECO:0000256" key="6">
    <source>
        <dbReference type="SAM" id="Phobius"/>
    </source>
</evidence>
<protein>
    <submittedName>
        <fullName evidence="9">Exporter</fullName>
    </submittedName>
</protein>
<feature type="domain" description="Membrane transport protein MMPL" evidence="8">
    <location>
        <begin position="189"/>
        <end position="389"/>
    </location>
</feature>